<organism evidence="2 3">
    <name type="scientific">Staphylothermus marinus (strain ATCC 43588 / DSM 3639 / JCM 9404 / F1)</name>
    <dbReference type="NCBI Taxonomy" id="399550"/>
    <lineage>
        <taxon>Archaea</taxon>
        <taxon>Thermoproteota</taxon>
        <taxon>Thermoprotei</taxon>
        <taxon>Desulfurococcales</taxon>
        <taxon>Desulfurococcaceae</taxon>
        <taxon>Staphylothermus</taxon>
    </lineage>
</organism>
<evidence type="ECO:0000259" key="1">
    <source>
        <dbReference type="PROSITE" id="PS51686"/>
    </source>
</evidence>
<evidence type="ECO:0000313" key="3">
    <source>
        <dbReference type="Proteomes" id="UP000000254"/>
    </source>
</evidence>
<dbReference type="KEGG" id="smr:Smar_0422"/>
<reference evidence="3" key="1">
    <citation type="journal article" date="2009" name="BMC Genomics">
        <title>The complete genome sequence of Staphylothermus marinus reveals differences in sulfur metabolism among heterotrophic Crenarchaeota.</title>
        <authorList>
            <person name="Anderson I.J."/>
            <person name="Dharmarajan L."/>
            <person name="Rodriguez J."/>
            <person name="Hooper S."/>
            <person name="Porat I."/>
            <person name="Ulrich L.E."/>
            <person name="Elkins J.G."/>
            <person name="Mavromatis K."/>
            <person name="Sun H."/>
            <person name="Land M."/>
            <person name="Lapidus A."/>
            <person name="Lucas S."/>
            <person name="Barry K."/>
            <person name="Huber H."/>
            <person name="Zhulin I.B."/>
            <person name="Whitman W.B."/>
            <person name="Mukhopadhyay B."/>
            <person name="Woese C."/>
            <person name="Bristow J."/>
            <person name="Kyrpides N."/>
        </authorList>
    </citation>
    <scope>NUCLEOTIDE SEQUENCE [LARGE SCALE GENOMIC DNA]</scope>
    <source>
        <strain evidence="3">ATCC 43588 / DSM 3639 / JCM 9404 / F1</strain>
    </source>
</reference>
<dbReference type="Proteomes" id="UP000000254">
    <property type="component" value="Chromosome"/>
</dbReference>
<reference evidence="2 3" key="2">
    <citation type="journal article" date="2009" name="Stand. Genomic Sci.">
        <title>Complete genome sequence of Staphylothermus marinus Stetter and Fiala 1986 type strain F1.</title>
        <authorList>
            <person name="Anderson I.J."/>
            <person name="Sun H."/>
            <person name="Lapidus A."/>
            <person name="Copeland A."/>
            <person name="Glavina Del Rio T."/>
            <person name="Tice H."/>
            <person name="Dalin E."/>
            <person name="Lucas S."/>
            <person name="Barry K."/>
            <person name="Land M."/>
            <person name="Richardson P."/>
            <person name="Huber H."/>
            <person name="Kyrpides N.C."/>
        </authorList>
    </citation>
    <scope>NUCLEOTIDE SEQUENCE [LARGE SCALE GENOMIC DNA]</scope>
    <source>
        <strain evidence="3">ATCC 43588 / DSM 3639 / JCM 9404 / F1</strain>
    </source>
</reference>
<evidence type="ECO:0000313" key="2">
    <source>
        <dbReference type="EMBL" id="ABN69533.1"/>
    </source>
</evidence>
<accession>A3DLM3</accession>
<feature type="domain" description="SAM-dependent MTase RsmB/NOP-type" evidence="1">
    <location>
        <begin position="1"/>
        <end position="44"/>
    </location>
</feature>
<dbReference type="SUPFAM" id="SSF53335">
    <property type="entry name" value="S-adenosyl-L-methionine-dependent methyltransferases"/>
    <property type="match status" value="1"/>
</dbReference>
<dbReference type="InterPro" id="IPR001678">
    <property type="entry name" value="MeTrfase_RsmB-F_NOP2_dom"/>
</dbReference>
<protein>
    <recommendedName>
        <fullName evidence="1">SAM-dependent MTase RsmB/NOP-type domain-containing protein</fullName>
    </recommendedName>
</protein>
<dbReference type="HOGENOM" id="CLU_3210910_0_0_2"/>
<dbReference type="AlphaFoldDB" id="A3DLM3"/>
<dbReference type="GO" id="GO:0008168">
    <property type="term" value="F:methyltransferase activity"/>
    <property type="evidence" value="ECO:0007669"/>
    <property type="project" value="InterPro"/>
</dbReference>
<proteinExistence type="predicted"/>
<dbReference type="GeneID" id="80263380"/>
<sequence>MAVEILDPKPETKIADLCAAPGGKTICLFGYYDCLEGLVVWFAL</sequence>
<dbReference type="Gene3D" id="3.40.50.150">
    <property type="entry name" value="Vaccinia Virus protein VP39"/>
    <property type="match status" value="1"/>
</dbReference>
<dbReference type="PROSITE" id="PS51686">
    <property type="entry name" value="SAM_MT_RSMB_NOP"/>
    <property type="match status" value="1"/>
</dbReference>
<name>A3DLM3_STAMF</name>
<dbReference type="InterPro" id="IPR029063">
    <property type="entry name" value="SAM-dependent_MTases_sf"/>
</dbReference>
<dbReference type="STRING" id="399550.Smar_0422"/>
<dbReference type="eggNOG" id="arCOG00975">
    <property type="taxonomic scope" value="Archaea"/>
</dbReference>
<gene>
    <name evidence="2" type="ordered locus">Smar_0422</name>
</gene>
<keyword evidence="3" id="KW-1185">Reference proteome</keyword>
<dbReference type="EMBL" id="CP000575">
    <property type="protein sequence ID" value="ABN69533.1"/>
    <property type="molecule type" value="Genomic_DNA"/>
</dbReference>
<dbReference type="RefSeq" id="WP_011838724.1">
    <property type="nucleotide sequence ID" value="NC_009033.1"/>
</dbReference>